<evidence type="ECO:0000259" key="5">
    <source>
        <dbReference type="PROSITE" id="PS51063"/>
    </source>
</evidence>
<gene>
    <name evidence="6" type="ORF">F6X53_09265</name>
</gene>
<dbReference type="PROSITE" id="PS51063">
    <property type="entry name" value="HTH_CRP_2"/>
    <property type="match status" value="1"/>
</dbReference>
<dbReference type="PANTHER" id="PTHR24567">
    <property type="entry name" value="CRP FAMILY TRANSCRIPTIONAL REGULATORY PROTEIN"/>
    <property type="match status" value="1"/>
</dbReference>
<dbReference type="InterPro" id="IPR050397">
    <property type="entry name" value="Env_Response_Regulators"/>
</dbReference>
<dbReference type="InterPro" id="IPR000595">
    <property type="entry name" value="cNMP-bd_dom"/>
</dbReference>
<dbReference type="InterPro" id="IPR018490">
    <property type="entry name" value="cNMP-bd_dom_sf"/>
</dbReference>
<accession>A0A6L3T8L9</accession>
<dbReference type="CDD" id="cd00038">
    <property type="entry name" value="CAP_ED"/>
    <property type="match status" value="1"/>
</dbReference>
<name>A0A6L3T8L9_9HYPH</name>
<evidence type="ECO:0000256" key="3">
    <source>
        <dbReference type="ARBA" id="ARBA00023163"/>
    </source>
</evidence>
<dbReference type="AlphaFoldDB" id="A0A6L3T8L9"/>
<keyword evidence="7" id="KW-1185">Reference proteome</keyword>
<dbReference type="RefSeq" id="WP_150999720.1">
    <property type="nucleotide sequence ID" value="NZ_BPQY01000208.1"/>
</dbReference>
<dbReference type="Proteomes" id="UP000474159">
    <property type="component" value="Unassembled WGS sequence"/>
</dbReference>
<proteinExistence type="predicted"/>
<dbReference type="EMBL" id="VZZK01000007">
    <property type="protein sequence ID" value="KAB1079926.1"/>
    <property type="molecule type" value="Genomic_DNA"/>
</dbReference>
<dbReference type="GO" id="GO:0003677">
    <property type="term" value="F:DNA binding"/>
    <property type="evidence" value="ECO:0007669"/>
    <property type="project" value="UniProtKB-KW"/>
</dbReference>
<keyword evidence="1" id="KW-0805">Transcription regulation</keyword>
<protein>
    <submittedName>
        <fullName evidence="6">Crp/Fnr family transcriptional regulator</fullName>
    </submittedName>
</protein>
<organism evidence="6 7">
    <name type="scientific">Methylobacterium soli</name>
    <dbReference type="NCBI Taxonomy" id="553447"/>
    <lineage>
        <taxon>Bacteria</taxon>
        <taxon>Pseudomonadati</taxon>
        <taxon>Pseudomonadota</taxon>
        <taxon>Alphaproteobacteria</taxon>
        <taxon>Hyphomicrobiales</taxon>
        <taxon>Methylobacteriaceae</taxon>
        <taxon>Methylobacterium</taxon>
    </lineage>
</organism>
<dbReference type="Gene3D" id="2.60.120.10">
    <property type="entry name" value="Jelly Rolls"/>
    <property type="match status" value="1"/>
</dbReference>
<dbReference type="SUPFAM" id="SSF46785">
    <property type="entry name" value="Winged helix' DNA-binding domain"/>
    <property type="match status" value="1"/>
</dbReference>
<dbReference type="InterPro" id="IPR012318">
    <property type="entry name" value="HTH_CRP"/>
</dbReference>
<dbReference type="InterPro" id="IPR036390">
    <property type="entry name" value="WH_DNA-bd_sf"/>
</dbReference>
<dbReference type="SMART" id="SM00100">
    <property type="entry name" value="cNMP"/>
    <property type="match status" value="1"/>
</dbReference>
<keyword evidence="2" id="KW-0238">DNA-binding</keyword>
<comment type="caution">
    <text evidence="6">The sequence shown here is derived from an EMBL/GenBank/DDBJ whole genome shotgun (WGS) entry which is preliminary data.</text>
</comment>
<dbReference type="InterPro" id="IPR014710">
    <property type="entry name" value="RmlC-like_jellyroll"/>
</dbReference>
<reference evidence="6 7" key="1">
    <citation type="submission" date="2019-09" db="EMBL/GenBank/DDBJ databases">
        <title>YIM 48816 draft genome.</title>
        <authorList>
            <person name="Jiang L."/>
        </authorList>
    </citation>
    <scope>NUCLEOTIDE SEQUENCE [LARGE SCALE GENOMIC DNA]</scope>
    <source>
        <strain evidence="6 7">YIM 48816</strain>
    </source>
</reference>
<keyword evidence="3" id="KW-0804">Transcription</keyword>
<evidence type="ECO:0000313" key="6">
    <source>
        <dbReference type="EMBL" id="KAB1079926.1"/>
    </source>
</evidence>
<dbReference type="Pfam" id="PF13545">
    <property type="entry name" value="HTH_Crp_2"/>
    <property type="match status" value="1"/>
</dbReference>
<evidence type="ECO:0000259" key="4">
    <source>
        <dbReference type="PROSITE" id="PS50042"/>
    </source>
</evidence>
<dbReference type="OrthoDB" id="7506088at2"/>
<dbReference type="PANTHER" id="PTHR24567:SF74">
    <property type="entry name" value="HTH-TYPE TRANSCRIPTIONAL REGULATOR ARCR"/>
    <property type="match status" value="1"/>
</dbReference>
<evidence type="ECO:0000313" key="7">
    <source>
        <dbReference type="Proteomes" id="UP000474159"/>
    </source>
</evidence>
<feature type="domain" description="HTH crp-type" evidence="5">
    <location>
        <begin position="147"/>
        <end position="213"/>
    </location>
</feature>
<dbReference type="SUPFAM" id="SSF51206">
    <property type="entry name" value="cAMP-binding domain-like"/>
    <property type="match status" value="1"/>
</dbReference>
<dbReference type="GO" id="GO:0003700">
    <property type="term" value="F:DNA-binding transcription factor activity"/>
    <property type="evidence" value="ECO:0007669"/>
    <property type="project" value="TreeGrafter"/>
</dbReference>
<dbReference type="InterPro" id="IPR036388">
    <property type="entry name" value="WH-like_DNA-bd_sf"/>
</dbReference>
<dbReference type="GO" id="GO:0005829">
    <property type="term" value="C:cytosol"/>
    <property type="evidence" value="ECO:0007669"/>
    <property type="project" value="TreeGrafter"/>
</dbReference>
<feature type="domain" description="Cyclic nucleotide-binding" evidence="4">
    <location>
        <begin position="13"/>
        <end position="124"/>
    </location>
</feature>
<evidence type="ECO:0000256" key="2">
    <source>
        <dbReference type="ARBA" id="ARBA00023125"/>
    </source>
</evidence>
<sequence>MSQPSQAEIRNRLLRVLPKCDFALLAPHLQAMPTELRQVLITPQEPVRYLYFPESGFASITTQGSSGRVEIGLVGREGLVGASPLLLGADRTPFAHFIQGAGEVLCIDRAAFCAAVDESASLRRLLLRYVQIQLIQTAQTAFVNATYSLEVRLARWLLMCQDRTDGDELAITHEFLSLMLGAQRSSTTLAVQALEGYRLIRARRGRITVLDREALEAAADDGYGVPEAEYARLIEGA</sequence>
<dbReference type="PROSITE" id="PS50042">
    <property type="entry name" value="CNMP_BINDING_3"/>
    <property type="match status" value="1"/>
</dbReference>
<evidence type="ECO:0000256" key="1">
    <source>
        <dbReference type="ARBA" id="ARBA00023015"/>
    </source>
</evidence>
<dbReference type="Pfam" id="PF00027">
    <property type="entry name" value="cNMP_binding"/>
    <property type="match status" value="1"/>
</dbReference>
<dbReference type="Gene3D" id="1.10.10.10">
    <property type="entry name" value="Winged helix-like DNA-binding domain superfamily/Winged helix DNA-binding domain"/>
    <property type="match status" value="1"/>
</dbReference>